<protein>
    <submittedName>
        <fullName evidence="9">L-lactate dehydrogenase</fullName>
        <ecNumber evidence="9">1.1.2.3</ecNumber>
    </submittedName>
</protein>
<dbReference type="Proteomes" id="UP000027583">
    <property type="component" value="Unassembled WGS sequence"/>
</dbReference>
<accession>A0A060QEM6</accession>
<evidence type="ECO:0000313" key="9">
    <source>
        <dbReference type="EMBL" id="CDG39148.1"/>
    </source>
</evidence>
<feature type="binding site" evidence="7">
    <location>
        <position position="29"/>
    </location>
    <ligand>
        <name>glyoxylate</name>
        <dbReference type="ChEBI" id="CHEBI:36655"/>
    </ligand>
</feature>
<feature type="binding site" evidence="7">
    <location>
        <position position="279"/>
    </location>
    <ligand>
        <name>FMN</name>
        <dbReference type="ChEBI" id="CHEBI:58210"/>
    </ligand>
</feature>
<dbReference type="GO" id="GO:0004459">
    <property type="term" value="F:L-lactate dehydrogenase (NAD+) activity"/>
    <property type="evidence" value="ECO:0007669"/>
    <property type="project" value="TreeGrafter"/>
</dbReference>
<comment type="similarity">
    <text evidence="5">Belongs to the FMN-dependent alpha-hydroxy acid dehydrogenase family.</text>
</comment>
<proteinExistence type="inferred from homology"/>
<dbReference type="InterPro" id="IPR037396">
    <property type="entry name" value="FMN_HAD"/>
</dbReference>
<dbReference type="InterPro" id="IPR008259">
    <property type="entry name" value="FMN_hydac_DH_AS"/>
</dbReference>
<evidence type="ECO:0000256" key="2">
    <source>
        <dbReference type="ARBA" id="ARBA00022630"/>
    </source>
</evidence>
<comment type="cofactor">
    <cofactor evidence="1">
        <name>FMN</name>
        <dbReference type="ChEBI" id="CHEBI:58210"/>
    </cofactor>
</comment>
<feature type="binding site" evidence="7">
    <location>
        <begin position="82"/>
        <end position="84"/>
    </location>
    <ligand>
        <name>FMN</name>
        <dbReference type="ChEBI" id="CHEBI:58210"/>
    </ligand>
</feature>
<feature type="binding site" evidence="7">
    <location>
        <position position="257"/>
    </location>
    <ligand>
        <name>FMN</name>
        <dbReference type="ChEBI" id="CHEBI:58210"/>
    </ligand>
</feature>
<evidence type="ECO:0000256" key="6">
    <source>
        <dbReference type="PIRSR" id="PIRSR000138-1"/>
    </source>
</evidence>
<evidence type="ECO:0000256" key="3">
    <source>
        <dbReference type="ARBA" id="ARBA00022643"/>
    </source>
</evidence>
<evidence type="ECO:0000256" key="7">
    <source>
        <dbReference type="PIRSR" id="PIRSR000138-2"/>
    </source>
</evidence>
<dbReference type="PANTHER" id="PTHR10578:SF107">
    <property type="entry name" value="2-HYDROXYACID OXIDASE 1"/>
    <property type="match status" value="1"/>
</dbReference>
<dbReference type="RefSeq" id="WP_031240752.1">
    <property type="nucleotide sequence ID" value="NZ_CBLX010000009.1"/>
</dbReference>
<sequence length="381" mass="41412">MLKSASSILNLNDFEHLAKRHLPRAIFGYVAGGADDGTTVRHNLAALAQIKTIPRVLRDVSSCSQKITLFGQEYASPFMIAPMGASAVVGYDADNAMARAARAARIPYALSANAITPMEEIGRSYPGCWFAGYQKPDEDNIQRMAARVADAGFSAYMLTADVVVGSNRENNKRNGYTMPFRPTARLVADMIGHPSWLYKTGWRTLRQRGIPAISNIDPVARPSIFSRDINAVTGYPSFSWKHVEMLRRHWKGALIIKGILSPHDARLARELGADGIVVSNHGGRQLDCAVSPIDVLSAVKVESADMTVLVDSGFRRGTDVIKALLRGASAVLVGRPFLYAACLGGEASIRHAIGLLQREVHTDMSLMGVSSCEALRKEMCI</sequence>
<dbReference type="PROSITE" id="PS51349">
    <property type="entry name" value="FMN_HYDROXY_ACID_DH_2"/>
    <property type="match status" value="1"/>
</dbReference>
<evidence type="ECO:0000256" key="1">
    <source>
        <dbReference type="ARBA" id="ARBA00001917"/>
    </source>
</evidence>
<feature type="binding site" evidence="7">
    <location>
        <begin position="311"/>
        <end position="315"/>
    </location>
    <ligand>
        <name>FMN</name>
        <dbReference type="ChEBI" id="CHEBI:58210"/>
    </ligand>
</feature>
<reference evidence="9 10" key="2">
    <citation type="journal article" date="2014" name="PLoS ONE">
        <title>Evolution of mitochondria reconstructed from the energy metabolism of living bacteria.</title>
        <authorList>
            <person name="Degli Esposti M."/>
            <person name="Chouaia B."/>
            <person name="Comandatore F."/>
            <person name="Crotti E."/>
            <person name="Sassera D."/>
            <person name="Lievens P.M."/>
            <person name="Daffonchio D."/>
            <person name="Bandi C."/>
        </authorList>
    </citation>
    <scope>NUCLEOTIDE SEQUENCE [LARGE SCALE GENOMIC DNA]</scope>
    <source>
        <strain evidence="9 10">SF2.1</strain>
    </source>
</reference>
<dbReference type="PROSITE" id="PS00557">
    <property type="entry name" value="FMN_HYDROXY_ACID_DH_1"/>
    <property type="match status" value="1"/>
</dbReference>
<dbReference type="AlphaFoldDB" id="A0A060QEM6"/>
<feature type="binding site" evidence="7">
    <location>
        <position position="133"/>
    </location>
    <ligand>
        <name>glyoxylate</name>
        <dbReference type="ChEBI" id="CHEBI:36655"/>
    </ligand>
</feature>
<gene>
    <name evidence="9" type="ORF">ASAP_1103</name>
</gene>
<comment type="caution">
    <text evidence="9">The sequence shown here is derived from an EMBL/GenBank/DDBJ whole genome shotgun (WGS) entry which is preliminary data.</text>
</comment>
<evidence type="ECO:0000256" key="4">
    <source>
        <dbReference type="ARBA" id="ARBA00023002"/>
    </source>
</evidence>
<dbReference type="EMBL" id="CBLX010000009">
    <property type="protein sequence ID" value="CDG39148.1"/>
    <property type="molecule type" value="Genomic_DNA"/>
</dbReference>
<feature type="binding site" evidence="7">
    <location>
        <position position="159"/>
    </location>
    <ligand>
        <name>FMN</name>
        <dbReference type="ChEBI" id="CHEBI:58210"/>
    </ligand>
</feature>
<dbReference type="GO" id="GO:0005886">
    <property type="term" value="C:plasma membrane"/>
    <property type="evidence" value="ECO:0007669"/>
    <property type="project" value="TreeGrafter"/>
</dbReference>
<dbReference type="InterPro" id="IPR013785">
    <property type="entry name" value="Aldolase_TIM"/>
</dbReference>
<dbReference type="GO" id="GO:0004460">
    <property type="term" value="F:L-lactate dehydrogenase (cytochrome) activity"/>
    <property type="evidence" value="ECO:0007669"/>
    <property type="project" value="UniProtKB-EC"/>
</dbReference>
<feature type="binding site" evidence="7">
    <location>
        <position position="281"/>
    </location>
    <ligand>
        <name>glyoxylate</name>
        <dbReference type="ChEBI" id="CHEBI:36655"/>
    </ligand>
</feature>
<keyword evidence="4 9" id="KW-0560">Oxidoreductase</keyword>
<evidence type="ECO:0000259" key="8">
    <source>
        <dbReference type="PROSITE" id="PS51349"/>
    </source>
</evidence>
<feature type="active site" description="Proton acceptor" evidence="6">
    <location>
        <position position="281"/>
    </location>
</feature>
<dbReference type="Pfam" id="PF01070">
    <property type="entry name" value="FMN_dh"/>
    <property type="match status" value="1"/>
</dbReference>
<dbReference type="InterPro" id="IPR012133">
    <property type="entry name" value="Alpha-hydoxy_acid_DH_FMN"/>
</dbReference>
<keyword evidence="2 7" id="KW-0285">Flavoprotein</keyword>
<feature type="binding site" evidence="7">
    <location>
        <position position="284"/>
    </location>
    <ligand>
        <name>glyoxylate</name>
        <dbReference type="ChEBI" id="CHEBI:36655"/>
    </ligand>
</feature>
<dbReference type="PIRSF" id="PIRSF000138">
    <property type="entry name" value="Al-hdrx_acd_dh"/>
    <property type="match status" value="1"/>
</dbReference>
<organism evidence="9 10">
    <name type="scientific">Asaia bogorensis</name>
    <dbReference type="NCBI Taxonomy" id="91915"/>
    <lineage>
        <taxon>Bacteria</taxon>
        <taxon>Pseudomonadati</taxon>
        <taxon>Pseudomonadota</taxon>
        <taxon>Alphaproteobacteria</taxon>
        <taxon>Acetobacterales</taxon>
        <taxon>Acetobacteraceae</taxon>
        <taxon>Asaia</taxon>
    </lineage>
</organism>
<feature type="binding site" evidence="7">
    <location>
        <position position="111"/>
    </location>
    <ligand>
        <name>FMN</name>
        <dbReference type="ChEBI" id="CHEBI:58210"/>
    </ligand>
</feature>
<dbReference type="EC" id="1.1.2.3" evidence="9"/>
<feature type="binding site" evidence="7">
    <location>
        <position position="168"/>
    </location>
    <ligand>
        <name>glyoxylate</name>
        <dbReference type="ChEBI" id="CHEBI:36655"/>
    </ligand>
</feature>
<dbReference type="PANTHER" id="PTHR10578">
    <property type="entry name" value="S -2-HYDROXY-ACID OXIDASE-RELATED"/>
    <property type="match status" value="1"/>
</dbReference>
<name>A0A060QEM6_9PROT</name>
<dbReference type="GO" id="GO:0009060">
    <property type="term" value="P:aerobic respiration"/>
    <property type="evidence" value="ECO:0007669"/>
    <property type="project" value="TreeGrafter"/>
</dbReference>
<evidence type="ECO:0000256" key="5">
    <source>
        <dbReference type="ARBA" id="ARBA00024042"/>
    </source>
</evidence>
<dbReference type="Gene3D" id="3.20.20.70">
    <property type="entry name" value="Aldolase class I"/>
    <property type="match status" value="1"/>
</dbReference>
<evidence type="ECO:0000313" key="10">
    <source>
        <dbReference type="Proteomes" id="UP000027583"/>
    </source>
</evidence>
<feature type="binding site" evidence="7">
    <location>
        <begin position="334"/>
        <end position="335"/>
    </location>
    <ligand>
        <name>FMN</name>
        <dbReference type="ChEBI" id="CHEBI:58210"/>
    </ligand>
</feature>
<dbReference type="CDD" id="cd02809">
    <property type="entry name" value="alpha_hydroxyacid_oxid_FMN"/>
    <property type="match status" value="1"/>
</dbReference>
<dbReference type="GO" id="GO:0010181">
    <property type="term" value="F:FMN binding"/>
    <property type="evidence" value="ECO:0007669"/>
    <property type="project" value="InterPro"/>
</dbReference>
<dbReference type="eggNOG" id="COG1304">
    <property type="taxonomic scope" value="Bacteria"/>
</dbReference>
<dbReference type="SUPFAM" id="SSF51395">
    <property type="entry name" value="FMN-linked oxidoreductases"/>
    <property type="match status" value="1"/>
</dbReference>
<reference evidence="9 10" key="1">
    <citation type="journal article" date="2014" name="Genome Biol. Evol.">
        <title>Acetic acid bacteria genomes reveal functional traits for adaptation to life in insect guts.</title>
        <authorList>
            <person name="Chouaia B."/>
            <person name="Gaiarsa S."/>
            <person name="Crotti E."/>
            <person name="Comandatore F."/>
            <person name="Degli Esposti M."/>
            <person name="Ricci I."/>
            <person name="Alma A."/>
            <person name="Favia G."/>
            <person name="Bandi C."/>
            <person name="Daffonchio D."/>
        </authorList>
    </citation>
    <scope>NUCLEOTIDE SEQUENCE [LARGE SCALE GENOMIC DNA]</scope>
    <source>
        <strain evidence="9 10">SF2.1</strain>
    </source>
</reference>
<dbReference type="InterPro" id="IPR000262">
    <property type="entry name" value="FMN-dep_DH"/>
</dbReference>
<feature type="domain" description="FMN hydroxy acid dehydrogenase" evidence="8">
    <location>
        <begin position="3"/>
        <end position="381"/>
    </location>
</feature>
<keyword evidence="3 7" id="KW-0288">FMN</keyword>